<dbReference type="RefSeq" id="WP_133241523.1">
    <property type="nucleotide sequence ID" value="NZ_JBGZHV010000123.1"/>
</dbReference>
<evidence type="ECO:0000313" key="2">
    <source>
        <dbReference type="Proteomes" id="UP000245462"/>
    </source>
</evidence>
<dbReference type="Proteomes" id="UP000245462">
    <property type="component" value="Unassembled WGS sequence"/>
</dbReference>
<name>A0A2U1FSX1_9PORP</name>
<proteinExistence type="predicted"/>
<dbReference type="AlphaFoldDB" id="A0A2U1FSX1"/>
<sequence length="68" mass="7780">MTSILRTPSQKHAPKRNYFGAISEKFMRLFKKVLARVFPAFLRHILLDCGAKIRGRRSDGGHTIGLRL</sequence>
<accession>A0A2U1FSX1</accession>
<evidence type="ECO:0000313" key="1">
    <source>
        <dbReference type="EMBL" id="PVZ15274.1"/>
    </source>
</evidence>
<protein>
    <submittedName>
        <fullName evidence="1">Uncharacterized protein</fullName>
    </submittedName>
</protein>
<keyword evidence="2" id="KW-1185">Reference proteome</keyword>
<gene>
    <name evidence="1" type="ORF">C7382_101209</name>
</gene>
<reference evidence="1 2" key="1">
    <citation type="submission" date="2018-04" db="EMBL/GenBank/DDBJ databases">
        <title>Genomic Encyclopedia of Type Strains, Phase IV (KMG-IV): sequencing the most valuable type-strain genomes for metagenomic binning, comparative biology and taxonomic classification.</title>
        <authorList>
            <person name="Goeker M."/>
        </authorList>
    </citation>
    <scope>NUCLEOTIDE SEQUENCE [LARGE SCALE GENOMIC DNA]</scope>
    <source>
        <strain evidence="1 2">DSM 28520</strain>
    </source>
</reference>
<dbReference type="GeneID" id="94549903"/>
<dbReference type="EMBL" id="QEKY01000001">
    <property type="protein sequence ID" value="PVZ15274.1"/>
    <property type="molecule type" value="Genomic_DNA"/>
</dbReference>
<organism evidence="1 2">
    <name type="scientific">Porphyromonas loveana</name>
    <dbReference type="NCBI Taxonomy" id="1884669"/>
    <lineage>
        <taxon>Bacteria</taxon>
        <taxon>Pseudomonadati</taxon>
        <taxon>Bacteroidota</taxon>
        <taxon>Bacteroidia</taxon>
        <taxon>Bacteroidales</taxon>
        <taxon>Porphyromonadaceae</taxon>
        <taxon>Porphyromonas</taxon>
    </lineage>
</organism>
<comment type="caution">
    <text evidence="1">The sequence shown here is derived from an EMBL/GenBank/DDBJ whole genome shotgun (WGS) entry which is preliminary data.</text>
</comment>